<dbReference type="EC" id="2.7.7.60" evidence="14"/>
<accession>A0A4R6Q682</accession>
<evidence type="ECO:0000256" key="4">
    <source>
        <dbReference type="ARBA" id="ARBA00004709"/>
    </source>
</evidence>
<comment type="catalytic activity">
    <reaction evidence="2 14">
        <text>2-C-methyl-D-erythritol 4-phosphate + CTP + H(+) = 4-CDP-2-C-methyl-D-erythritol + diphosphate</text>
        <dbReference type="Rhea" id="RHEA:13429"/>
        <dbReference type="ChEBI" id="CHEBI:15378"/>
        <dbReference type="ChEBI" id="CHEBI:33019"/>
        <dbReference type="ChEBI" id="CHEBI:37563"/>
        <dbReference type="ChEBI" id="CHEBI:57823"/>
        <dbReference type="ChEBI" id="CHEBI:58262"/>
        <dbReference type="EC" id="2.7.7.60"/>
    </reaction>
</comment>
<feature type="region of interest" description="2-C-methyl-D-erythritol 2,4-cyclodiphosphate synthase" evidence="14">
    <location>
        <begin position="219"/>
        <end position="384"/>
    </location>
</feature>
<comment type="pathway">
    <text evidence="4 14">Isoprenoid biosynthesis; isopentenyl diphosphate biosynthesis via DXP pathway; isopentenyl diphosphate from 1-deoxy-D-xylulose 5-phosphate: step 4/6.</text>
</comment>
<dbReference type="UniPathway" id="UPA00056">
    <property type="reaction ID" value="UER00093"/>
</dbReference>
<dbReference type="PROSITE" id="PS01295">
    <property type="entry name" value="ISPD"/>
    <property type="match status" value="1"/>
</dbReference>
<protein>
    <recommendedName>
        <fullName evidence="14">Bifunctional enzyme IspD/IspF</fullName>
    </recommendedName>
    <domain>
        <recommendedName>
            <fullName evidence="14">2-C-methyl-D-erythritol 4-phosphate cytidylyltransferase</fullName>
            <ecNumber evidence="14">2.7.7.60</ecNumber>
        </recommendedName>
        <alternativeName>
            <fullName evidence="14">4-diphosphocytidyl-2C-methyl-D-erythritol synthase</fullName>
        </alternativeName>
        <alternativeName>
            <fullName evidence="14">MEP cytidylyltransferase</fullName>
            <shortName evidence="14">MCT</shortName>
        </alternativeName>
    </domain>
    <domain>
        <recommendedName>
            <fullName evidence="14">2-C-methyl-D-erythritol 2,4-cyclodiphosphate synthase</fullName>
            <shortName evidence="14">MECDP-synthase</shortName>
            <shortName evidence="14">MECPP-synthase</shortName>
            <shortName evidence="14">MECPS</shortName>
            <ecNumber evidence="14">4.6.1.12</ecNumber>
        </recommendedName>
    </domain>
</protein>
<evidence type="ECO:0000256" key="1">
    <source>
        <dbReference type="ARBA" id="ARBA00000200"/>
    </source>
</evidence>
<evidence type="ECO:0000256" key="6">
    <source>
        <dbReference type="ARBA" id="ARBA00008480"/>
    </source>
</evidence>
<dbReference type="NCBIfam" id="TIGR00151">
    <property type="entry name" value="ispF"/>
    <property type="match status" value="1"/>
</dbReference>
<dbReference type="GO" id="GO:0019288">
    <property type="term" value="P:isopentenyl diphosphate biosynthetic process, methylerythritol 4-phosphate pathway"/>
    <property type="evidence" value="ECO:0007669"/>
    <property type="project" value="UniProtKB-UniRule"/>
</dbReference>
<dbReference type="GO" id="GO:0008685">
    <property type="term" value="F:2-C-methyl-D-erythritol 2,4-cyclodiphosphate synthase activity"/>
    <property type="evidence" value="ECO:0007669"/>
    <property type="project" value="UniProtKB-UniRule"/>
</dbReference>
<evidence type="ECO:0000256" key="10">
    <source>
        <dbReference type="ARBA" id="ARBA00022723"/>
    </source>
</evidence>
<evidence type="ECO:0000256" key="2">
    <source>
        <dbReference type="ARBA" id="ARBA00001282"/>
    </source>
</evidence>
<feature type="site" description="Positions MEP for the nucleophilic attack" evidence="14">
    <location>
        <position position="151"/>
    </location>
</feature>
<dbReference type="InterPro" id="IPR018294">
    <property type="entry name" value="ISPD_synthase_CS"/>
</dbReference>
<dbReference type="CDD" id="cd00554">
    <property type="entry name" value="MECDP_synthase"/>
    <property type="match status" value="1"/>
</dbReference>
<evidence type="ECO:0000256" key="3">
    <source>
        <dbReference type="ARBA" id="ARBA00001968"/>
    </source>
</evidence>
<dbReference type="EMBL" id="SNXO01000010">
    <property type="protein sequence ID" value="TDP57741.1"/>
    <property type="molecule type" value="Genomic_DNA"/>
</dbReference>
<dbReference type="Pfam" id="PF02542">
    <property type="entry name" value="YgbB"/>
    <property type="match status" value="1"/>
</dbReference>
<dbReference type="EC" id="4.6.1.12" evidence="14"/>
<dbReference type="GO" id="GO:0050518">
    <property type="term" value="F:2-C-methyl-D-erythritol 4-phosphate cytidylyltransferase activity"/>
    <property type="evidence" value="ECO:0007669"/>
    <property type="project" value="UniProtKB-UniRule"/>
</dbReference>
<dbReference type="PANTHER" id="PTHR43181:SF1">
    <property type="entry name" value="2-C-METHYL-D-ERYTHRITOL 2,4-CYCLODIPHOSPHATE SYNTHASE, CHLOROPLASTIC"/>
    <property type="match status" value="1"/>
</dbReference>
<keyword evidence="17" id="KW-1185">Reference proteome</keyword>
<dbReference type="InterPro" id="IPR003526">
    <property type="entry name" value="MECDP_synthase"/>
</dbReference>
<dbReference type="InterPro" id="IPR020555">
    <property type="entry name" value="MECDP_synthase_CS"/>
</dbReference>
<evidence type="ECO:0000256" key="7">
    <source>
        <dbReference type="ARBA" id="ARBA00009789"/>
    </source>
</evidence>
<feature type="site" description="Transition state stabilizer" evidence="14">
    <location>
        <position position="26"/>
    </location>
</feature>
<evidence type="ECO:0000256" key="12">
    <source>
        <dbReference type="ARBA" id="ARBA00023239"/>
    </source>
</evidence>
<comment type="catalytic activity">
    <reaction evidence="1 14">
        <text>4-CDP-2-C-methyl-D-erythritol 2-phosphate = 2-C-methyl-D-erythritol 2,4-cyclic diphosphate + CMP</text>
        <dbReference type="Rhea" id="RHEA:23864"/>
        <dbReference type="ChEBI" id="CHEBI:57919"/>
        <dbReference type="ChEBI" id="CHEBI:58483"/>
        <dbReference type="ChEBI" id="CHEBI:60377"/>
        <dbReference type="EC" id="4.6.1.12"/>
    </reaction>
</comment>
<reference evidence="16 17" key="1">
    <citation type="submission" date="2019-03" db="EMBL/GenBank/DDBJ databases">
        <title>Genomic Encyclopedia of Type Strains, Phase IV (KMG-IV): sequencing the most valuable type-strain genomes for metagenomic binning, comparative biology and taxonomic classification.</title>
        <authorList>
            <person name="Goeker M."/>
        </authorList>
    </citation>
    <scope>NUCLEOTIDE SEQUENCE [LARGE SCALE GENOMIC DNA]</scope>
    <source>
        <strain evidence="16 17">DSM 28287</strain>
    </source>
</reference>
<dbReference type="HAMAP" id="MF_01520">
    <property type="entry name" value="IspDF"/>
    <property type="match status" value="1"/>
</dbReference>
<feature type="site" description="Positions MEP for the nucleophilic attack" evidence="14">
    <location>
        <position position="207"/>
    </location>
</feature>
<keyword evidence="12 14" id="KW-0456">Lyase</keyword>
<feature type="binding site" evidence="14">
    <location>
        <begin position="349"/>
        <end position="352"/>
    </location>
    <ligand>
        <name>4-CDP-2-C-methyl-D-erythritol 2-phosphate</name>
        <dbReference type="ChEBI" id="CHEBI:57919"/>
    </ligand>
</feature>
<dbReference type="GO" id="GO:0016114">
    <property type="term" value="P:terpenoid biosynthetic process"/>
    <property type="evidence" value="ECO:0007669"/>
    <property type="project" value="InterPro"/>
</dbReference>
<comment type="caution">
    <text evidence="14">Lacks conserved residue(s) required for the propagation of feature annotation.</text>
</comment>
<dbReference type="Gene3D" id="3.90.550.10">
    <property type="entry name" value="Spore Coat Polysaccharide Biosynthesis Protein SpsA, Chain A"/>
    <property type="match status" value="1"/>
</dbReference>
<dbReference type="SUPFAM" id="SSF53448">
    <property type="entry name" value="Nucleotide-diphospho-sugar transferases"/>
    <property type="match status" value="1"/>
</dbReference>
<feature type="site" description="Transition state stabilizer" evidence="14">
    <location>
        <position position="350"/>
    </location>
</feature>
<feature type="binding site" evidence="14">
    <location>
        <position position="225"/>
    </location>
    <ligand>
        <name>a divalent metal cation</name>
        <dbReference type="ChEBI" id="CHEBI:60240"/>
    </ligand>
</feature>
<evidence type="ECO:0000313" key="16">
    <source>
        <dbReference type="EMBL" id="TDP57741.1"/>
    </source>
</evidence>
<feature type="binding site" evidence="14">
    <location>
        <position position="356"/>
    </location>
    <ligand>
        <name>4-CDP-2-C-methyl-D-erythritol 2-phosphate</name>
        <dbReference type="ChEBI" id="CHEBI:57919"/>
    </ligand>
</feature>
<organism evidence="16 17">
    <name type="scientific">Aminicella lysinilytica</name>
    <dbReference type="NCBI Taxonomy" id="433323"/>
    <lineage>
        <taxon>Bacteria</taxon>
        <taxon>Bacillati</taxon>
        <taxon>Bacillota</taxon>
        <taxon>Clostridia</taxon>
        <taxon>Peptostreptococcales</taxon>
        <taxon>Anaerovoracaceae</taxon>
        <taxon>Aminicella</taxon>
    </lineage>
</organism>
<dbReference type="InterPro" id="IPR034683">
    <property type="entry name" value="IspD/TarI"/>
</dbReference>
<feature type="binding site" evidence="14">
    <location>
        <begin position="273"/>
        <end position="275"/>
    </location>
    <ligand>
        <name>4-CDP-2-C-methyl-D-erythritol 2-phosphate</name>
        <dbReference type="ChEBI" id="CHEBI:57919"/>
    </ligand>
</feature>
<feature type="binding site" evidence="14">
    <location>
        <position position="227"/>
    </location>
    <ligand>
        <name>a divalent metal cation</name>
        <dbReference type="ChEBI" id="CHEBI:60240"/>
    </ligand>
</feature>
<evidence type="ECO:0000256" key="11">
    <source>
        <dbReference type="ARBA" id="ARBA00023229"/>
    </source>
</evidence>
<dbReference type="InterPro" id="IPR036571">
    <property type="entry name" value="MECDP_synthase_sf"/>
</dbReference>
<proteinExistence type="inferred from homology"/>
<feature type="binding site" evidence="14">
    <location>
        <position position="359"/>
    </location>
    <ligand>
        <name>4-CDP-2-C-methyl-D-erythritol 2-phosphate</name>
        <dbReference type="ChEBI" id="CHEBI:57919"/>
    </ligand>
</feature>
<dbReference type="FunFam" id="3.90.550.10:FF:000003">
    <property type="entry name" value="2-C-methyl-D-erythritol 4-phosphate cytidylyltransferase"/>
    <property type="match status" value="1"/>
</dbReference>
<dbReference type="InterPro" id="IPR001228">
    <property type="entry name" value="IspD"/>
</dbReference>
<dbReference type="PROSITE" id="PS01350">
    <property type="entry name" value="ISPF"/>
    <property type="match status" value="1"/>
</dbReference>
<comment type="function">
    <text evidence="14">Bifunctional enzyme that catalyzes the formation of 4-diphosphocytidyl-2-C-methyl-D-erythritol from CTP and 2-C-methyl-D-erythritol 4-phosphate (MEP) (IspD), and catalyzes the conversion of 4-diphosphocytidyl-2-C-methyl-D-erythritol 2-phosphate (CDP-ME2P) to 2-C-methyl-D-erythritol 2,4-cyclodiphosphate (ME-CPP) with a corresponding release of cytidine 5-monophosphate (CMP) (IspF).</text>
</comment>
<comment type="similarity">
    <text evidence="7">Belongs to the IspD/TarI cytidylyltransferase family. IspD subfamily.</text>
</comment>
<feature type="domain" description="2-C-methyl-D-erythritol 2,4-cyclodiphosphate synthase" evidence="15">
    <location>
        <begin position="218"/>
        <end position="371"/>
    </location>
</feature>
<dbReference type="InterPro" id="IPR026596">
    <property type="entry name" value="IspD/F"/>
</dbReference>
<feature type="site" description="Transition state stabilizer" evidence="14">
    <location>
        <position position="19"/>
    </location>
</feature>
<name>A0A4R6Q682_9FIRM</name>
<dbReference type="CDD" id="cd02516">
    <property type="entry name" value="CDP-ME_synthetase"/>
    <property type="match status" value="1"/>
</dbReference>
<comment type="similarity">
    <text evidence="14">In the C-terminal section; belongs to the IspF family.</text>
</comment>
<evidence type="ECO:0000259" key="15">
    <source>
        <dbReference type="Pfam" id="PF02542"/>
    </source>
</evidence>
<dbReference type="NCBIfam" id="TIGR00453">
    <property type="entry name" value="ispD"/>
    <property type="match status" value="1"/>
</dbReference>
<keyword evidence="11 14" id="KW-0414">Isoprene biosynthesis</keyword>
<comment type="pathway">
    <text evidence="5 14">Isoprenoid biosynthesis; isopentenyl diphosphate biosynthesis via DXP pathway; isopentenyl diphosphate from 1-deoxy-D-xylulose 5-phosphate: step 2/6.</text>
</comment>
<dbReference type="OrthoDB" id="9806837at2"/>
<comment type="similarity">
    <text evidence="6">Belongs to the IspF family.</text>
</comment>
<feature type="binding site" evidence="14">
    <location>
        <position position="259"/>
    </location>
    <ligand>
        <name>a divalent metal cation</name>
        <dbReference type="ChEBI" id="CHEBI:60240"/>
    </ligand>
</feature>
<feature type="binding site" evidence="14">
    <location>
        <begin position="251"/>
        <end position="252"/>
    </location>
    <ligand>
        <name>4-CDP-2-C-methyl-D-erythritol 2-phosphate</name>
        <dbReference type="ChEBI" id="CHEBI:57919"/>
    </ligand>
</feature>
<dbReference type="Gene3D" id="3.30.1330.50">
    <property type="entry name" value="2-C-methyl-D-erythritol 2,4-cyclodiphosphate synthase"/>
    <property type="match status" value="1"/>
</dbReference>
<dbReference type="AlphaFoldDB" id="A0A4R6Q682"/>
<dbReference type="SUPFAM" id="SSF69765">
    <property type="entry name" value="IpsF-like"/>
    <property type="match status" value="1"/>
</dbReference>
<dbReference type="InterPro" id="IPR029044">
    <property type="entry name" value="Nucleotide-diphossugar_trans"/>
</dbReference>
<evidence type="ECO:0000313" key="17">
    <source>
        <dbReference type="Proteomes" id="UP000295500"/>
    </source>
</evidence>
<evidence type="ECO:0000256" key="13">
    <source>
        <dbReference type="ARBA" id="ARBA00023268"/>
    </source>
</evidence>
<keyword evidence="13 14" id="KW-0511">Multifunctional enzyme</keyword>
<comment type="cofactor">
    <cofactor evidence="3 14">
        <name>a divalent metal cation</name>
        <dbReference type="ChEBI" id="CHEBI:60240"/>
    </cofactor>
</comment>
<dbReference type="FunFam" id="3.30.1330.50:FF:000001">
    <property type="entry name" value="2-C-methyl-D-erythritol 2,4-cyclodiphosphate synthase"/>
    <property type="match status" value="1"/>
</dbReference>
<comment type="caution">
    <text evidence="16">The sequence shown here is derived from an EMBL/GenBank/DDBJ whole genome shotgun (WGS) entry which is preliminary data.</text>
</comment>
<evidence type="ECO:0000256" key="5">
    <source>
        <dbReference type="ARBA" id="ARBA00004787"/>
    </source>
</evidence>
<keyword evidence="8 14" id="KW-0808">Transferase</keyword>
<feature type="site" description="Transition state stabilizer" evidence="14">
    <location>
        <position position="251"/>
    </location>
</feature>
<dbReference type="Proteomes" id="UP000295500">
    <property type="component" value="Unassembled WGS sequence"/>
</dbReference>
<dbReference type="PANTHER" id="PTHR43181">
    <property type="entry name" value="2-C-METHYL-D-ERYTHRITOL 2,4-CYCLODIPHOSPHATE SYNTHASE, CHLOROPLASTIC"/>
    <property type="match status" value="1"/>
</dbReference>
<comment type="similarity">
    <text evidence="14">In the N-terminal section; belongs to the IspD/TarI cytidylyltransferase family. IspD subfamily.</text>
</comment>
<dbReference type="HAMAP" id="MF_00107">
    <property type="entry name" value="IspF"/>
    <property type="match status" value="1"/>
</dbReference>
<dbReference type="Pfam" id="PF01128">
    <property type="entry name" value="IspD"/>
    <property type="match status" value="1"/>
</dbReference>
<feature type="region of interest" description="2-C-methyl-D-erythritol 4-phosphate cytidylyltransferase" evidence="14">
    <location>
        <begin position="1"/>
        <end position="218"/>
    </location>
</feature>
<evidence type="ECO:0000256" key="8">
    <source>
        <dbReference type="ARBA" id="ARBA00022679"/>
    </source>
</evidence>
<evidence type="ECO:0000256" key="9">
    <source>
        <dbReference type="ARBA" id="ARBA00022695"/>
    </source>
</evidence>
<evidence type="ECO:0000256" key="14">
    <source>
        <dbReference type="HAMAP-Rule" id="MF_01520"/>
    </source>
</evidence>
<sequence>MYSNSRVVAVIGAAGSGKRMAASVPKQFIKQQGRTILETTVSKFTDCDFVDEVMAVVPPDYVDGCRKLLPGVRIIPGGEERQDSIFAAIRQLDREDPEGDTIVLIHDGVRPFVTQDTIRAVTEKAFEKGAAIAAVHTKDTIRHIDEGTLDRSKLYNVQTPQGFRLSLIREAYEKAFAEKYYGTDDAGLVERMGVVPEVVIGGEENIKITTPRDLRREMRVGTGYDVHRLDPGRKLVLGGVLIPWNKGLLGHSDADVLTHALMDAMLGAAALGDIGKWFPDSSPKYEGISSIILLKKVASLLNDEGYELVNADVTVICQEPKLAGYIQAMRENIAKATGVDMAVISVKATTTEKLGFTGRGEGIAAEAICLIREVPKGGNPGTEA</sequence>
<dbReference type="GO" id="GO:0046872">
    <property type="term" value="F:metal ion binding"/>
    <property type="evidence" value="ECO:0007669"/>
    <property type="project" value="UniProtKB-KW"/>
</dbReference>
<keyword evidence="9 14" id="KW-0548">Nucleotidyltransferase</keyword>
<feature type="binding site" evidence="14">
    <location>
        <begin position="225"/>
        <end position="227"/>
    </location>
    <ligand>
        <name>4-CDP-2-C-methyl-D-erythritol 2-phosphate</name>
        <dbReference type="ChEBI" id="CHEBI:57919"/>
    </ligand>
</feature>
<dbReference type="HAMAP" id="MF_00108">
    <property type="entry name" value="IspD"/>
    <property type="match status" value="1"/>
</dbReference>
<keyword evidence="10 14" id="KW-0479">Metal-binding</keyword>
<gene>
    <name evidence="14" type="primary">ispDF</name>
    <name evidence="16" type="ORF">EV211_11040</name>
</gene>